<keyword evidence="4" id="KW-0238">DNA-binding</keyword>
<evidence type="ECO:0000256" key="8">
    <source>
        <dbReference type="SAM" id="MobiDB-lite"/>
    </source>
</evidence>
<dbReference type="Pfam" id="PF00170">
    <property type="entry name" value="bZIP_1"/>
    <property type="match status" value="1"/>
</dbReference>
<dbReference type="VEuPathDB" id="VectorBase:SSCA010289"/>
<keyword evidence="3" id="KW-0805">Transcription regulation</keyword>
<dbReference type="OrthoDB" id="644067at2759"/>
<dbReference type="InterPro" id="IPR046347">
    <property type="entry name" value="bZIP_sf"/>
</dbReference>
<evidence type="ECO:0000256" key="1">
    <source>
        <dbReference type="ARBA" id="ARBA00004167"/>
    </source>
</evidence>
<comment type="caution">
    <text evidence="10">The sequence shown here is derived from an EMBL/GenBank/DDBJ whole genome shotgun (WGS) entry which is preliminary data.</text>
</comment>
<name>A0A132A9B9_SARSC</name>
<keyword evidence="7" id="KW-0175">Coiled coil</keyword>
<evidence type="ECO:0000256" key="9">
    <source>
        <dbReference type="SAM" id="Phobius"/>
    </source>
</evidence>
<dbReference type="PANTHER" id="PTHR46164">
    <property type="entry name" value="ATF6, ISOFORM C"/>
    <property type="match status" value="1"/>
</dbReference>
<comment type="similarity">
    <text evidence="2">Belongs to the bZIP family. ATF subfamily.</text>
</comment>
<dbReference type="InterPro" id="IPR051882">
    <property type="entry name" value="ATF_bZIP_TF"/>
</dbReference>
<dbReference type="Gene3D" id="1.20.5.170">
    <property type="match status" value="1"/>
</dbReference>
<dbReference type="PROSITE" id="PS50217">
    <property type="entry name" value="BZIP"/>
    <property type="match status" value="1"/>
</dbReference>
<dbReference type="SUPFAM" id="SSF57959">
    <property type="entry name" value="Leucine zipper domain"/>
    <property type="match status" value="1"/>
</dbReference>
<evidence type="ECO:0000313" key="10">
    <source>
        <dbReference type="EMBL" id="KPM07591.1"/>
    </source>
</evidence>
<protein>
    <submittedName>
        <fullName evidence="10">Cyclic AMP-dependent transcription factor ATF-6 alpha-like protein</fullName>
    </submittedName>
</protein>
<feature type="compositionally biased region" description="Polar residues" evidence="8">
    <location>
        <begin position="43"/>
        <end position="60"/>
    </location>
</feature>
<evidence type="ECO:0000256" key="2">
    <source>
        <dbReference type="ARBA" id="ARBA00009050"/>
    </source>
</evidence>
<dbReference type="PANTHER" id="PTHR46164:SF3">
    <property type="entry name" value="ATF6, ISOFORM C"/>
    <property type="match status" value="1"/>
</dbReference>
<accession>A0A132A9B9</accession>
<dbReference type="GO" id="GO:0000978">
    <property type="term" value="F:RNA polymerase II cis-regulatory region sequence-specific DNA binding"/>
    <property type="evidence" value="ECO:0007669"/>
    <property type="project" value="TreeGrafter"/>
</dbReference>
<feature type="coiled-coil region" evidence="7">
    <location>
        <begin position="221"/>
        <end position="262"/>
    </location>
</feature>
<feature type="region of interest" description="Disordered" evidence="8">
    <location>
        <begin position="34"/>
        <end position="60"/>
    </location>
</feature>
<keyword evidence="9" id="KW-0472">Membrane</keyword>
<evidence type="ECO:0000313" key="11">
    <source>
        <dbReference type="Proteomes" id="UP000616769"/>
    </source>
</evidence>
<evidence type="ECO:0000256" key="4">
    <source>
        <dbReference type="ARBA" id="ARBA00023125"/>
    </source>
</evidence>
<proteinExistence type="inferred from homology"/>
<dbReference type="AlphaFoldDB" id="A0A132A9B9"/>
<evidence type="ECO:0000256" key="5">
    <source>
        <dbReference type="ARBA" id="ARBA00023163"/>
    </source>
</evidence>
<dbReference type="GO" id="GO:0016020">
    <property type="term" value="C:membrane"/>
    <property type="evidence" value="ECO:0007669"/>
    <property type="project" value="UniProtKB-SubCell"/>
</dbReference>
<evidence type="ECO:0000256" key="6">
    <source>
        <dbReference type="ARBA" id="ARBA00023242"/>
    </source>
</evidence>
<dbReference type="SMART" id="SM00338">
    <property type="entry name" value="BRLZ"/>
    <property type="match status" value="1"/>
</dbReference>
<comment type="subcellular location">
    <subcellularLocation>
        <location evidence="1">Membrane</location>
        <topology evidence="1">Single-pass membrane protein</topology>
    </subcellularLocation>
</comment>
<feature type="transmembrane region" description="Helical" evidence="9">
    <location>
        <begin position="283"/>
        <end position="304"/>
    </location>
</feature>
<sequence>MHQNHNQITDYLESIESNDLFRSDFEQCLEKSSFHLNTPPETPVNQLSNHNNHSPDSQTSISTINLQKDSTDNFTFEADLADLKAHKFLDFNSNYDQSNSFHNNFGINGSDPIIIDYSNDLELKNIDPFTSELASPASIASSSSSNNSQTLTGLSSFTLNEQVLPAILQSKKPIIQPKIILPNINGSNQNTNASNKQKEISRQQKLEARKLRNREAALNSRMKKKEYIDNLEIDLKRLRKENIDLMLENSLLKQKISDLENELFKFKNFPLNNSDNGKKKATISLFAVTFLMIFQFSPYLPLISHEKRDLIKSRTLLRRSINETHHSRNLLWIMRSIIIKLN</sequence>
<keyword evidence="6" id="KW-0539">Nucleus</keyword>
<keyword evidence="9" id="KW-0812">Transmembrane</keyword>
<dbReference type="GO" id="GO:0005634">
    <property type="term" value="C:nucleus"/>
    <property type="evidence" value="ECO:0007669"/>
    <property type="project" value="TreeGrafter"/>
</dbReference>
<gene>
    <name evidence="10" type="ORF">QR98_0060880</name>
</gene>
<evidence type="ECO:0000256" key="3">
    <source>
        <dbReference type="ARBA" id="ARBA00023015"/>
    </source>
</evidence>
<dbReference type="GO" id="GO:0030968">
    <property type="term" value="P:endoplasmic reticulum unfolded protein response"/>
    <property type="evidence" value="ECO:0007669"/>
    <property type="project" value="TreeGrafter"/>
</dbReference>
<dbReference type="EMBL" id="JXLN01011722">
    <property type="protein sequence ID" value="KPM07591.1"/>
    <property type="molecule type" value="Genomic_DNA"/>
</dbReference>
<dbReference type="CDD" id="cd14686">
    <property type="entry name" value="bZIP"/>
    <property type="match status" value="1"/>
</dbReference>
<keyword evidence="9" id="KW-1133">Transmembrane helix</keyword>
<reference evidence="10 11" key="1">
    <citation type="journal article" date="2015" name="Parasit. Vectors">
        <title>Draft genome of the scabies mite.</title>
        <authorList>
            <person name="Rider S.D.Jr."/>
            <person name="Morgan M.S."/>
            <person name="Arlian L.G."/>
        </authorList>
    </citation>
    <scope>NUCLEOTIDE SEQUENCE [LARGE SCALE GENOMIC DNA]</scope>
    <source>
        <strain evidence="10">Arlian Lab</strain>
    </source>
</reference>
<organism evidence="10 11">
    <name type="scientific">Sarcoptes scabiei</name>
    <name type="common">Itch mite</name>
    <name type="synonym">Acarus scabiei</name>
    <dbReference type="NCBI Taxonomy" id="52283"/>
    <lineage>
        <taxon>Eukaryota</taxon>
        <taxon>Metazoa</taxon>
        <taxon>Ecdysozoa</taxon>
        <taxon>Arthropoda</taxon>
        <taxon>Chelicerata</taxon>
        <taxon>Arachnida</taxon>
        <taxon>Acari</taxon>
        <taxon>Acariformes</taxon>
        <taxon>Sarcoptiformes</taxon>
        <taxon>Astigmata</taxon>
        <taxon>Psoroptidia</taxon>
        <taxon>Sarcoptoidea</taxon>
        <taxon>Sarcoptidae</taxon>
        <taxon>Sarcoptinae</taxon>
        <taxon>Sarcoptes</taxon>
    </lineage>
</organism>
<evidence type="ECO:0000256" key="7">
    <source>
        <dbReference type="SAM" id="Coils"/>
    </source>
</evidence>
<dbReference type="InterPro" id="IPR004827">
    <property type="entry name" value="bZIP"/>
</dbReference>
<keyword evidence="5" id="KW-0804">Transcription</keyword>
<dbReference type="GO" id="GO:0000981">
    <property type="term" value="F:DNA-binding transcription factor activity, RNA polymerase II-specific"/>
    <property type="evidence" value="ECO:0007669"/>
    <property type="project" value="TreeGrafter"/>
</dbReference>
<dbReference type="Proteomes" id="UP000616769">
    <property type="component" value="Unassembled WGS sequence"/>
</dbReference>